<dbReference type="EMBL" id="AVBC01000034">
    <property type="protein sequence ID" value="ERL51073.1"/>
    <property type="molecule type" value="Genomic_DNA"/>
</dbReference>
<keyword evidence="4" id="KW-1185">Reference proteome</keyword>
<name>W1N6C4_9GAMM</name>
<accession>W1N6C4</accession>
<keyword evidence="1" id="KW-0472">Membrane</keyword>
<evidence type="ECO:0000313" key="4">
    <source>
        <dbReference type="Proteomes" id="UP000019113"/>
    </source>
</evidence>
<proteinExistence type="predicted"/>
<gene>
    <name evidence="3" type="ORF">BJB45_19070</name>
</gene>
<evidence type="ECO:0000256" key="1">
    <source>
        <dbReference type="SAM" id="Phobius"/>
    </source>
</evidence>
<dbReference type="InterPro" id="IPR011528">
    <property type="entry name" value="NERD"/>
</dbReference>
<sequence length="302" mass="33797">MAWLDYVLPLFFLFPLAAAAVVVVALRSLHDARVRSPLDAQPMCEPGQGLRDRLDRAFATLFLNASLGPILTLAPLVYGMGRMVFSEQQNWLEWALYGALCTLLALLVSLRLIRDYQRIQRLKLGLACELAIGQELERLIRPEAHPYYVFHDVPADTFIIDHVAITPYAVFVIEVRARTPVMAPSGEILDSVTVEHERLRFPGWKERKPQRKARQATSWVRAWLSRELGQQVPVHGILALPGWKVVREVQSADLDVVDGVGLADSINQLRSGASLPSEIHDRLIVALRKRAQHGGSPLANDI</sequence>
<feature type="transmembrane region" description="Helical" evidence="1">
    <location>
        <begin position="94"/>
        <end position="113"/>
    </location>
</feature>
<dbReference type="PATRIC" id="fig|1178482.3.peg.2269"/>
<dbReference type="eggNOG" id="ENOG5032B6M">
    <property type="taxonomic scope" value="Bacteria"/>
</dbReference>
<dbReference type="OrthoDB" id="572185at2"/>
<keyword evidence="1" id="KW-1133">Transmembrane helix</keyword>
<protein>
    <recommendedName>
        <fullName evidence="2">NERD domain-containing protein</fullName>
    </recommendedName>
</protein>
<keyword evidence="1" id="KW-0812">Transmembrane</keyword>
<dbReference type="Pfam" id="PF08378">
    <property type="entry name" value="NERD"/>
    <property type="match status" value="1"/>
</dbReference>
<dbReference type="AlphaFoldDB" id="W1N6C4"/>
<comment type="caution">
    <text evidence="3">The sequence shown here is derived from an EMBL/GenBank/DDBJ whole genome shotgun (WGS) entry which is preliminary data.</text>
</comment>
<organism evidence="3 4">
    <name type="scientific">Halomonas huangheensis</name>
    <dbReference type="NCBI Taxonomy" id="1178482"/>
    <lineage>
        <taxon>Bacteria</taxon>
        <taxon>Pseudomonadati</taxon>
        <taxon>Pseudomonadota</taxon>
        <taxon>Gammaproteobacteria</taxon>
        <taxon>Oceanospirillales</taxon>
        <taxon>Halomonadaceae</taxon>
        <taxon>Halomonas</taxon>
    </lineage>
</organism>
<evidence type="ECO:0000259" key="2">
    <source>
        <dbReference type="Pfam" id="PF08378"/>
    </source>
</evidence>
<dbReference type="KEGG" id="hhu:AR456_19255"/>
<feature type="transmembrane region" description="Helical" evidence="1">
    <location>
        <begin position="57"/>
        <end position="78"/>
    </location>
</feature>
<feature type="domain" description="NERD" evidence="2">
    <location>
        <begin position="125"/>
        <end position="241"/>
    </location>
</feature>
<dbReference type="Proteomes" id="UP000019113">
    <property type="component" value="Unassembled WGS sequence"/>
</dbReference>
<reference evidence="3 4" key="1">
    <citation type="submission" date="2013-08" db="EMBL/GenBank/DDBJ databases">
        <title>draft genome of Halomonas huanghegensis, strain BJGMM-B45T.</title>
        <authorList>
            <person name="Miao C."/>
            <person name="Wan Y."/>
            <person name="Jin W."/>
        </authorList>
    </citation>
    <scope>NUCLEOTIDE SEQUENCE [LARGE SCALE GENOMIC DNA]</scope>
    <source>
        <strain evidence="3 4">BJGMM-B45</strain>
    </source>
</reference>
<dbReference type="STRING" id="1178482.AR456_19255"/>
<feature type="transmembrane region" description="Helical" evidence="1">
    <location>
        <begin position="6"/>
        <end position="26"/>
    </location>
</feature>
<dbReference type="RefSeq" id="WP_021819221.1">
    <property type="nucleotide sequence ID" value="NZ_AVBC01000034.1"/>
</dbReference>
<evidence type="ECO:0000313" key="3">
    <source>
        <dbReference type="EMBL" id="ERL51073.1"/>
    </source>
</evidence>